<sequence length="846" mass="87350">MALTTALERDMISMRQAIARLSSIKLGPTSTPTFNAGTITNNLSVGGNLGVTGTGSITSDLSVGGDLNVTGNFEIDGTLTLSDLTASRLIATNADKELISVVELTDHSILVASGTGDITSIGAATDGQIPIGSTGADPVLAALTGTANQITVTNGAGSITLSTPQDIHTGASPTWVNSSFTGYTDMAEIAEPATPAADNLRLYVEDIQGFSFYKYLDSGGMKREVLRDSMILVYNDSGDTILANRVVYATGNTGNVPTIALAKSNSESTMPAIGVTIEDIANAAYGRVMQVGLLENIDTSALSVGDVLYVHDTVAGLVRITPPTTPALIQEIGTVLVDDASVGTIQVIARGMSGYEYGTIQNSFSIGDGAAGNKVLTFNAVTDASITWDETKFDFGTKPLLTTGSITAANAILNGTVATGLDMSGGTFATANINLAADPIIQANAVNFIRSKPSLENLFIGAGAFGGLPGGITQLQNDGNGNLALGYRAGYNNNNSGGDPDGTENVYIGFAAGYGAVGGSSGYENVGIGSRTFYNLTSGNRNVAIGRIALGSLTTGIYNVAIGSSAGFGLGSGQGNTLIGYKAGFALTGSNNVAIGREAMYSSTSAQLNVAIGNAALENNITGRYNVAIGWGAASGAATYSPEHNTIIGYEAGTAIRTGTYNTFIGKTAGYSLTTGTRNVCIGWASGYAITTQGYNVFIGILAGRYSTDSNRLIIDNQGRGNAAGEVTNSLLYGVFDADPANQYLNVNGSLYLSADNRKIYLGTGNDAEIYYDGTNLVLSPRVVGTGGVSSEGDVYPNTDDTYYVGKNDDDSPLAWKGIILKDQTDGKYYRCELNNGSWTIVDLTD</sequence>
<name>A0A6M3IZK6_9ZZZZ</name>
<proteinExistence type="predicted"/>
<reference evidence="1" key="1">
    <citation type="submission" date="2020-03" db="EMBL/GenBank/DDBJ databases">
        <title>The deep terrestrial virosphere.</title>
        <authorList>
            <person name="Holmfeldt K."/>
            <person name="Nilsson E."/>
            <person name="Simone D."/>
            <person name="Lopez-Fernandez M."/>
            <person name="Wu X."/>
            <person name="de Brujin I."/>
            <person name="Lundin D."/>
            <person name="Andersson A."/>
            <person name="Bertilsson S."/>
            <person name="Dopson M."/>
        </authorList>
    </citation>
    <scope>NUCLEOTIDE SEQUENCE</scope>
    <source>
        <strain evidence="1">MM415B00647</strain>
    </source>
</reference>
<protein>
    <submittedName>
        <fullName evidence="1">Putative tail protein</fullName>
    </submittedName>
</protein>
<dbReference type="EMBL" id="MT141491">
    <property type="protein sequence ID" value="QJA63166.1"/>
    <property type="molecule type" value="Genomic_DNA"/>
</dbReference>
<gene>
    <name evidence="1" type="ORF">MM415B00647_0039</name>
</gene>
<accession>A0A6M3IZK6</accession>
<evidence type="ECO:0000313" key="1">
    <source>
        <dbReference type="EMBL" id="QJA63166.1"/>
    </source>
</evidence>
<dbReference type="AlphaFoldDB" id="A0A6M3IZK6"/>
<organism evidence="1">
    <name type="scientific">viral metagenome</name>
    <dbReference type="NCBI Taxonomy" id="1070528"/>
    <lineage>
        <taxon>unclassified sequences</taxon>
        <taxon>metagenomes</taxon>
        <taxon>organismal metagenomes</taxon>
    </lineage>
</organism>